<dbReference type="Proteomes" id="UP001295684">
    <property type="component" value="Unassembled WGS sequence"/>
</dbReference>
<accession>A0AAD1YDK9</accession>
<gene>
    <name evidence="2" type="ORF">ECRASSUSDP1_LOCUS29431</name>
</gene>
<evidence type="ECO:0000313" key="2">
    <source>
        <dbReference type="EMBL" id="CAI2387797.1"/>
    </source>
</evidence>
<organism evidence="2 3">
    <name type="scientific">Euplotes crassus</name>
    <dbReference type="NCBI Taxonomy" id="5936"/>
    <lineage>
        <taxon>Eukaryota</taxon>
        <taxon>Sar</taxon>
        <taxon>Alveolata</taxon>
        <taxon>Ciliophora</taxon>
        <taxon>Intramacronucleata</taxon>
        <taxon>Spirotrichea</taxon>
        <taxon>Hypotrichia</taxon>
        <taxon>Euplotida</taxon>
        <taxon>Euplotidae</taxon>
        <taxon>Moneuplotes</taxon>
    </lineage>
</organism>
<reference evidence="2" key="1">
    <citation type="submission" date="2023-07" db="EMBL/GenBank/DDBJ databases">
        <authorList>
            <consortium name="AG Swart"/>
            <person name="Singh M."/>
            <person name="Singh A."/>
            <person name="Seah K."/>
            <person name="Emmerich C."/>
        </authorList>
    </citation>
    <scope>NUCLEOTIDE SEQUENCE</scope>
    <source>
        <strain evidence="2">DP1</strain>
    </source>
</reference>
<feature type="coiled-coil region" evidence="1">
    <location>
        <begin position="146"/>
        <end position="198"/>
    </location>
</feature>
<comment type="caution">
    <text evidence="2">The sequence shown here is derived from an EMBL/GenBank/DDBJ whole genome shotgun (WGS) entry which is preliminary data.</text>
</comment>
<name>A0AAD1YDK9_EUPCR</name>
<evidence type="ECO:0000256" key="1">
    <source>
        <dbReference type="SAM" id="Coils"/>
    </source>
</evidence>
<keyword evidence="1" id="KW-0175">Coiled coil</keyword>
<sequence>MRAKASNMILNDFGSIVLETIQKTKGDIENKIFQRIKEGDILVQKEGIDKRTEKLKKEHKKDKIKGLIHSVASSGFSIQAVKKSKILVEEDPYANMSNIDPIPCVSIDSTIHNRSFSMNQFSPKNVQFSSFSRVERDGSFDDKKYLQISTERIKSINKEKRKLQLRKQKDEIRIKKLIQKETEKKLQIEAMKERERQERNEQILKKIEKRKLERELSNNLRQEEYKKVKRATPMFQKLRKSYIENHELPELQKKKEILTSIRDLHQPINSKDFDQHEKKWKQKRKSLIKKLGDKRRLTNRSSTSLHYQSKFMKDYLTQEVVKNSEQIFEKQKKSDYRAKLKHYGKIVQQTFRPEISQEKKQEVEALKEMFPNDRLVRRSTDKLSCNSIGSATPRKKSHRQTGFPRSTQITMATKNRAWKKVNPMVPKPVEKKVSVTIDYLQDLKKERSKNGEKPDFYYVKKHIKKNLKKGLQNSPKEKIDEVKNLSRALNAKAEQKLQQVKADKTMASKLIEESNNLIIDSIHSKLMLLEKLK</sequence>
<protein>
    <submittedName>
        <fullName evidence="2">Uncharacterized protein</fullName>
    </submittedName>
</protein>
<dbReference type="EMBL" id="CAMPGE010030282">
    <property type="protein sequence ID" value="CAI2387797.1"/>
    <property type="molecule type" value="Genomic_DNA"/>
</dbReference>
<evidence type="ECO:0000313" key="3">
    <source>
        <dbReference type="Proteomes" id="UP001295684"/>
    </source>
</evidence>
<dbReference type="AlphaFoldDB" id="A0AAD1YDK9"/>
<proteinExistence type="predicted"/>
<keyword evidence="3" id="KW-1185">Reference proteome</keyword>
<feature type="coiled-coil region" evidence="1">
    <location>
        <begin position="479"/>
        <end position="510"/>
    </location>
</feature>